<dbReference type="PRINTS" id="PR01415">
    <property type="entry name" value="ANKYRIN"/>
</dbReference>
<dbReference type="Proteomes" id="UP000054771">
    <property type="component" value="Unassembled WGS sequence"/>
</dbReference>
<feature type="repeat" description="ANK" evidence="1">
    <location>
        <begin position="226"/>
        <end position="258"/>
    </location>
</feature>
<dbReference type="InterPro" id="IPR036770">
    <property type="entry name" value="Ankyrin_rpt-contain_sf"/>
</dbReference>
<dbReference type="OrthoDB" id="4772757at2759"/>
<dbReference type="InterPro" id="IPR039323">
    <property type="entry name" value="ANKRD_45/46/60"/>
</dbReference>
<gene>
    <name evidence="2" type="ORF">ASPCAL14498</name>
</gene>
<dbReference type="InterPro" id="IPR002110">
    <property type="entry name" value="Ankyrin_rpt"/>
</dbReference>
<evidence type="ECO:0000313" key="3">
    <source>
        <dbReference type="Proteomes" id="UP000054771"/>
    </source>
</evidence>
<sequence length="301" mass="32460">MTSSRQSGPLVASTLAPQSQHELARRDLVMGLVQAWSTCFSGLEVCPLSGTEYRALADNQRGVPSVPDQEVPIIHRSVTYVSRVPDSRVGLAHLCCRQPMNAQQMCRKPKSPPRPQRNCRIDTLLLDAEYVLASAAREGNLDQVQRLLDLGANHSPRDLADGTPLMGAAREGHEPIVSLLLQQGASVFDRDRANRTTLHWAAERGHVEVAEELLDNGADLSAVDRKGSTPLHLGAANRFPAMVSLLLERGASTSAKDGDAKTPLHVAAEVGVTKTVMIIIQKGADVLSVDEQGRTPLHCAV</sequence>
<dbReference type="AlphaFoldDB" id="A0A0U5HB19"/>
<reference evidence="3" key="1">
    <citation type="journal article" date="2016" name="Genome Announc.">
        <title>Draft genome sequences of fungus Aspergillus calidoustus.</title>
        <authorList>
            <person name="Horn F."/>
            <person name="Linde J."/>
            <person name="Mattern D.J."/>
            <person name="Walther G."/>
            <person name="Guthke R."/>
            <person name="Scherlach K."/>
            <person name="Martin K."/>
            <person name="Brakhage A.A."/>
            <person name="Petzke L."/>
            <person name="Valiante V."/>
        </authorList>
    </citation>
    <scope>NUCLEOTIDE SEQUENCE [LARGE SCALE GENOMIC DNA]</scope>
    <source>
        <strain evidence="3">SF006504</strain>
    </source>
</reference>
<proteinExistence type="predicted"/>
<dbReference type="PROSITE" id="PS50088">
    <property type="entry name" value="ANK_REPEAT"/>
    <property type="match status" value="4"/>
</dbReference>
<dbReference type="PANTHER" id="PTHR22677">
    <property type="entry name" value="ANKYRIN REPEAT DOMAIN-CONTAINING PROTEIN 60"/>
    <property type="match status" value="1"/>
</dbReference>
<keyword evidence="1" id="KW-0040">ANK repeat</keyword>
<keyword evidence="3" id="KW-1185">Reference proteome</keyword>
<dbReference type="STRING" id="454130.A0A0U5HB19"/>
<accession>A0A0U5HB19</accession>
<feature type="repeat" description="ANK" evidence="1">
    <location>
        <begin position="193"/>
        <end position="225"/>
    </location>
</feature>
<feature type="repeat" description="ANK" evidence="1">
    <location>
        <begin position="259"/>
        <end position="291"/>
    </location>
</feature>
<dbReference type="Gene3D" id="1.25.40.20">
    <property type="entry name" value="Ankyrin repeat-containing domain"/>
    <property type="match status" value="2"/>
</dbReference>
<dbReference type="EMBL" id="CDMC01000025">
    <property type="protein sequence ID" value="CEL11396.1"/>
    <property type="molecule type" value="Genomic_DNA"/>
</dbReference>
<dbReference type="SMART" id="SM00248">
    <property type="entry name" value="ANK"/>
    <property type="match status" value="5"/>
</dbReference>
<dbReference type="Pfam" id="PF12796">
    <property type="entry name" value="Ank_2"/>
    <property type="match status" value="2"/>
</dbReference>
<dbReference type="PROSITE" id="PS50297">
    <property type="entry name" value="ANK_REP_REGION"/>
    <property type="match status" value="4"/>
</dbReference>
<dbReference type="PANTHER" id="PTHR22677:SF4">
    <property type="entry name" value="USHER SYNDROME TYPE-1G PROTEIN-LIKE PROTEIN"/>
    <property type="match status" value="1"/>
</dbReference>
<evidence type="ECO:0000256" key="1">
    <source>
        <dbReference type="PROSITE-ProRule" id="PRU00023"/>
    </source>
</evidence>
<evidence type="ECO:0000313" key="2">
    <source>
        <dbReference type="EMBL" id="CEL11396.1"/>
    </source>
</evidence>
<organism evidence="2 3">
    <name type="scientific">Aspergillus calidoustus</name>
    <dbReference type="NCBI Taxonomy" id="454130"/>
    <lineage>
        <taxon>Eukaryota</taxon>
        <taxon>Fungi</taxon>
        <taxon>Dikarya</taxon>
        <taxon>Ascomycota</taxon>
        <taxon>Pezizomycotina</taxon>
        <taxon>Eurotiomycetes</taxon>
        <taxon>Eurotiomycetidae</taxon>
        <taxon>Eurotiales</taxon>
        <taxon>Aspergillaceae</taxon>
        <taxon>Aspergillus</taxon>
        <taxon>Aspergillus subgen. Nidulantes</taxon>
    </lineage>
</organism>
<dbReference type="SUPFAM" id="SSF48403">
    <property type="entry name" value="Ankyrin repeat"/>
    <property type="match status" value="1"/>
</dbReference>
<protein>
    <submittedName>
        <fullName evidence="2">Uncharacterized protein</fullName>
    </submittedName>
</protein>
<name>A0A0U5HB19_ASPCI</name>
<feature type="repeat" description="ANK" evidence="1">
    <location>
        <begin position="160"/>
        <end position="192"/>
    </location>
</feature>